<dbReference type="InterPro" id="IPR003593">
    <property type="entry name" value="AAA+_ATPase"/>
</dbReference>
<dbReference type="GO" id="GO:0005524">
    <property type="term" value="F:ATP binding"/>
    <property type="evidence" value="ECO:0007669"/>
    <property type="project" value="UniProtKB-KW"/>
</dbReference>
<comment type="caution">
    <text evidence="5">The sequence shown here is derived from an EMBL/GenBank/DDBJ whole genome shotgun (WGS) entry which is preliminary data.</text>
</comment>
<dbReference type="CDD" id="cd03230">
    <property type="entry name" value="ABC_DR_subfamily_A"/>
    <property type="match status" value="1"/>
</dbReference>
<dbReference type="EMBL" id="JBFRHK010000002">
    <property type="protein sequence ID" value="MEX3744351.1"/>
    <property type="molecule type" value="Genomic_DNA"/>
</dbReference>
<dbReference type="RefSeq" id="WP_368635354.1">
    <property type="nucleotide sequence ID" value="NZ_JBFRHK010000002.1"/>
</dbReference>
<dbReference type="SMART" id="SM00382">
    <property type="entry name" value="AAA"/>
    <property type="match status" value="1"/>
</dbReference>
<keyword evidence="2" id="KW-0547">Nucleotide-binding</keyword>
<evidence type="ECO:0000256" key="3">
    <source>
        <dbReference type="ARBA" id="ARBA00022840"/>
    </source>
</evidence>
<dbReference type="PANTHER" id="PTHR42939:SF1">
    <property type="entry name" value="ABC TRANSPORTER ATP-BINDING PROTEIN ALBC-RELATED"/>
    <property type="match status" value="1"/>
</dbReference>
<dbReference type="InterPro" id="IPR003439">
    <property type="entry name" value="ABC_transporter-like_ATP-bd"/>
</dbReference>
<dbReference type="InterPro" id="IPR051782">
    <property type="entry name" value="ABC_Transporter_VariousFunc"/>
</dbReference>
<evidence type="ECO:0000313" key="6">
    <source>
        <dbReference type="Proteomes" id="UP001558534"/>
    </source>
</evidence>
<accession>A0ABV3VTY1</accession>
<dbReference type="Pfam" id="PF00005">
    <property type="entry name" value="ABC_tran"/>
    <property type="match status" value="1"/>
</dbReference>
<dbReference type="PANTHER" id="PTHR42939">
    <property type="entry name" value="ABC TRANSPORTER ATP-BINDING PROTEIN ALBC-RELATED"/>
    <property type="match status" value="1"/>
</dbReference>
<evidence type="ECO:0000313" key="5">
    <source>
        <dbReference type="EMBL" id="MEX3744351.1"/>
    </source>
</evidence>
<evidence type="ECO:0000256" key="2">
    <source>
        <dbReference type="ARBA" id="ARBA00022741"/>
    </source>
</evidence>
<dbReference type="PROSITE" id="PS50893">
    <property type="entry name" value="ABC_TRANSPORTER_2"/>
    <property type="match status" value="1"/>
</dbReference>
<name>A0ABV3VTY1_9BACI</name>
<gene>
    <name evidence="5" type="ORF">AB1300_04315</name>
</gene>
<keyword evidence="6" id="KW-1185">Reference proteome</keyword>
<sequence length="288" mass="32048">MKIEAKNVSKSYRHREALRNVTFTIEGPKIIGFLGHNGAGKTTFLNLLSGLIASTNGNISVNGENVFNAPATLCDICFVAESGNFQEEMTIAQTLKANSFFYPKWDEDLAMELLEVFALNPKDKVRSLSKGMVSALGIITGFASNAAITIFDEPYIGLDVAARNTFYDLLIEQQTDNPRLFILSTHLIDEASELFEEILILHEGQLLLQKTAEEWHEHIVAVKGSASDVEQAINGLESIYKHMFMQELTAIVYANGQSIEGQNIILERVSLQDMLVYLSKQQKARTIK</sequence>
<proteinExistence type="predicted"/>
<evidence type="ECO:0000256" key="1">
    <source>
        <dbReference type="ARBA" id="ARBA00022448"/>
    </source>
</evidence>
<keyword evidence="3 5" id="KW-0067">ATP-binding</keyword>
<keyword evidence="1" id="KW-0813">Transport</keyword>
<evidence type="ECO:0000259" key="4">
    <source>
        <dbReference type="PROSITE" id="PS50893"/>
    </source>
</evidence>
<dbReference type="Proteomes" id="UP001558534">
    <property type="component" value="Unassembled WGS sequence"/>
</dbReference>
<dbReference type="InterPro" id="IPR027417">
    <property type="entry name" value="P-loop_NTPase"/>
</dbReference>
<dbReference type="Gene3D" id="3.40.50.300">
    <property type="entry name" value="P-loop containing nucleotide triphosphate hydrolases"/>
    <property type="match status" value="1"/>
</dbReference>
<feature type="domain" description="ABC transporter" evidence="4">
    <location>
        <begin position="3"/>
        <end position="228"/>
    </location>
</feature>
<reference evidence="5 6" key="1">
    <citation type="submission" date="2024-07" db="EMBL/GenBank/DDBJ databases">
        <title>Characterization of a bacterium isolated from hydrolysated instant sea cucumber by whole-genome sequencing and metabolomics.</title>
        <authorList>
            <person name="Luo X."/>
            <person name="Zhang Z."/>
            <person name="Zheng Z."/>
            <person name="Zhang W."/>
            <person name="Ming T."/>
            <person name="Jiao L."/>
            <person name="Su X."/>
            <person name="Kong F."/>
            <person name="Xu J."/>
        </authorList>
    </citation>
    <scope>NUCLEOTIDE SEQUENCE [LARGE SCALE GENOMIC DNA]</scope>
    <source>
        <strain evidence="5 6">XL-2024</strain>
    </source>
</reference>
<organism evidence="5 6">
    <name type="scientific">Lysinibacillus xylanilyticus</name>
    <dbReference type="NCBI Taxonomy" id="582475"/>
    <lineage>
        <taxon>Bacteria</taxon>
        <taxon>Bacillati</taxon>
        <taxon>Bacillota</taxon>
        <taxon>Bacilli</taxon>
        <taxon>Bacillales</taxon>
        <taxon>Bacillaceae</taxon>
        <taxon>Lysinibacillus</taxon>
    </lineage>
</organism>
<protein>
    <submittedName>
        <fullName evidence="5">ABC transporter ATP-binding protein</fullName>
    </submittedName>
</protein>
<dbReference type="SUPFAM" id="SSF52540">
    <property type="entry name" value="P-loop containing nucleoside triphosphate hydrolases"/>
    <property type="match status" value="1"/>
</dbReference>